<dbReference type="GO" id="GO:0016579">
    <property type="term" value="P:protein deubiquitination"/>
    <property type="evidence" value="ECO:0007669"/>
    <property type="project" value="InterPro"/>
</dbReference>
<protein>
    <recommendedName>
        <fullName evidence="2">USP domain-containing protein</fullName>
    </recommendedName>
</protein>
<dbReference type="Ensembl" id="ENSPNAT00000053129.1">
    <property type="protein sequence ID" value="ENSPNAP00000076719.1"/>
    <property type="gene ID" value="ENSPNAG00000020784.2"/>
</dbReference>
<accession>A0AAR2LPQ4</accession>
<reference evidence="3" key="2">
    <citation type="submission" date="2025-08" db="UniProtKB">
        <authorList>
            <consortium name="Ensembl"/>
        </authorList>
    </citation>
    <scope>IDENTIFICATION</scope>
</reference>
<reference evidence="3" key="3">
    <citation type="submission" date="2025-09" db="UniProtKB">
        <authorList>
            <consortium name="Ensembl"/>
        </authorList>
    </citation>
    <scope>IDENTIFICATION</scope>
</reference>
<dbReference type="PANTHER" id="PTHR24006:SF899">
    <property type="entry name" value="UBIQUITIN CARBOXYL-TERMINAL HYDROLASE"/>
    <property type="match status" value="1"/>
</dbReference>
<evidence type="ECO:0000259" key="2">
    <source>
        <dbReference type="PROSITE" id="PS50235"/>
    </source>
</evidence>
<keyword evidence="1" id="KW-0812">Transmembrane</keyword>
<dbReference type="InterPro" id="IPR001394">
    <property type="entry name" value="Peptidase_C19_UCH"/>
</dbReference>
<dbReference type="InterPro" id="IPR038765">
    <property type="entry name" value="Papain-like_cys_pep_sf"/>
</dbReference>
<dbReference type="RefSeq" id="XP_017565332.1">
    <property type="nucleotide sequence ID" value="XM_017709843.2"/>
</dbReference>
<dbReference type="Proteomes" id="UP001501920">
    <property type="component" value="Chromosome 2"/>
</dbReference>
<sequence length="374" mass="43270">MWTVLRLLGFSGVHRDAQASHSAKQYHGLRNQGSTCYLNTVLQCLYMTKDFRTAVQSFKQDPQDSNQGNAGLLLQLQNLFGELNKVNATTEGITESLSINNVYEQQDAVEYYQRILKQIVPQVSQKEGLEAFFQPSQLDEDNWLYCDQCDQKTETETWNEIEEFPTVLTLHLKRFDFDYMQMRHVKNHCPMEIPPTLQLKDYEYDLYAVVNHSGDRNGGHYNAAIKSFEDNQWYCFDDSSVTKYSVDALQKSRLAYLLMYRQTAPSRRNFTLQKLLKSTALRRMTSALHNRFIIAGVTAIRRMTSALHNRFIIAGVTALRRMTSALHNRFIIAGVTAIRRMTSALHNRFIIAGVVTTCLVTVMWRMFRLRFPKS</sequence>
<dbReference type="GO" id="GO:0004843">
    <property type="term" value="F:cysteine-type deubiquitinase activity"/>
    <property type="evidence" value="ECO:0007669"/>
    <property type="project" value="InterPro"/>
</dbReference>
<dbReference type="GO" id="GO:0005634">
    <property type="term" value="C:nucleus"/>
    <property type="evidence" value="ECO:0007669"/>
    <property type="project" value="TreeGrafter"/>
</dbReference>
<organism evidence="3 4">
    <name type="scientific">Pygocentrus nattereri</name>
    <name type="common">Red-bellied piranha</name>
    <dbReference type="NCBI Taxonomy" id="42514"/>
    <lineage>
        <taxon>Eukaryota</taxon>
        <taxon>Metazoa</taxon>
        <taxon>Chordata</taxon>
        <taxon>Craniata</taxon>
        <taxon>Vertebrata</taxon>
        <taxon>Euteleostomi</taxon>
        <taxon>Actinopterygii</taxon>
        <taxon>Neopterygii</taxon>
        <taxon>Teleostei</taxon>
        <taxon>Ostariophysi</taxon>
        <taxon>Characiformes</taxon>
        <taxon>Characoidei</taxon>
        <taxon>Pygocentrus</taxon>
    </lineage>
</organism>
<dbReference type="Pfam" id="PF00443">
    <property type="entry name" value="UCH"/>
    <property type="match status" value="1"/>
</dbReference>
<evidence type="ECO:0000313" key="3">
    <source>
        <dbReference type="Ensembl" id="ENSPNAP00000076719.1"/>
    </source>
</evidence>
<dbReference type="InterPro" id="IPR050164">
    <property type="entry name" value="Peptidase_C19"/>
</dbReference>
<keyword evidence="4" id="KW-1185">Reference proteome</keyword>
<dbReference type="PROSITE" id="PS00973">
    <property type="entry name" value="USP_2"/>
    <property type="match status" value="1"/>
</dbReference>
<dbReference type="InterPro" id="IPR028889">
    <property type="entry name" value="USP"/>
</dbReference>
<dbReference type="PANTHER" id="PTHR24006">
    <property type="entry name" value="UBIQUITIN CARBOXYL-TERMINAL HYDROLASE"/>
    <property type="match status" value="1"/>
</dbReference>
<evidence type="ECO:0000313" key="4">
    <source>
        <dbReference type="Proteomes" id="UP001501920"/>
    </source>
</evidence>
<keyword evidence="1" id="KW-1133">Transmembrane helix</keyword>
<dbReference type="SUPFAM" id="SSF54001">
    <property type="entry name" value="Cysteine proteinases"/>
    <property type="match status" value="1"/>
</dbReference>
<dbReference type="GeneID" id="108434597"/>
<proteinExistence type="predicted"/>
<evidence type="ECO:0000256" key="1">
    <source>
        <dbReference type="SAM" id="Phobius"/>
    </source>
</evidence>
<dbReference type="GeneTree" id="ENSGT00940000157223"/>
<feature type="domain" description="USP" evidence="2">
    <location>
        <begin position="27"/>
        <end position="263"/>
    </location>
</feature>
<reference evidence="3 4" key="1">
    <citation type="submission" date="2020-10" db="EMBL/GenBank/DDBJ databases">
        <title>Pygocentrus nattereri (red-bellied piranha) genome, fPygNat1, primary haplotype.</title>
        <authorList>
            <person name="Myers G."/>
            <person name="Meyer A."/>
            <person name="Karagic N."/>
            <person name="Pippel M."/>
            <person name="Winkler S."/>
            <person name="Tracey A."/>
            <person name="Wood J."/>
            <person name="Formenti G."/>
            <person name="Howe K."/>
            <person name="Fedrigo O."/>
            <person name="Jarvis E.D."/>
        </authorList>
    </citation>
    <scope>NUCLEOTIDE SEQUENCE [LARGE SCALE GENOMIC DNA]</scope>
</reference>
<name>A0AAR2LPQ4_PYGNA</name>
<dbReference type="AlphaFoldDB" id="A0AAR2LPQ4"/>
<keyword evidence="1" id="KW-0472">Membrane</keyword>
<dbReference type="InterPro" id="IPR018200">
    <property type="entry name" value="USP_CS"/>
</dbReference>
<dbReference type="GO" id="GO:0005829">
    <property type="term" value="C:cytosol"/>
    <property type="evidence" value="ECO:0007669"/>
    <property type="project" value="TreeGrafter"/>
</dbReference>
<feature type="transmembrane region" description="Helical" evidence="1">
    <location>
        <begin position="349"/>
        <end position="367"/>
    </location>
</feature>
<dbReference type="Gene3D" id="3.90.70.10">
    <property type="entry name" value="Cysteine proteinases"/>
    <property type="match status" value="2"/>
</dbReference>
<dbReference type="PROSITE" id="PS50235">
    <property type="entry name" value="USP_3"/>
    <property type="match status" value="1"/>
</dbReference>